<name>A0A7D6A5N6_PROMI</name>
<dbReference type="InterPro" id="IPR013381">
    <property type="entry name" value="CRISPR-assoc_prot_Cse1"/>
</dbReference>
<dbReference type="AlphaFoldDB" id="A0A7D6A5N6"/>
<sequence>MNIINQPWLPFRFRDGEIKTLPISAISHPDIIDFSLNRADFKGAAYQFAIGLLQTIFAPEDEDEWEEYFETPPSSKKLQSAFDKVAHAFNIMGDGPLFMQDFSTLEEQKNIPIAQLLIDAPGENGIKQNTDHFIKQGIADVMSLEMAVLALFTLQINAPSGGKGHLVSLRGGGPLTTLVYPAEENSTLWQKLWLNVINREFWEYDEPNFDDGSVFPWLIPLNLKEGKGEKVSPDDVHPFYMYWAMPRRIRLKVENKSVTCQISDMKSNFSVKYYVTKNYGLDYQEGWLHPLTPYYWDPKKPEMFPNSIKGRQGGIHYNLWDRLFLSSNENGQKSATVVSHYLKLYQLLEFTRKPRLLIFGYDMDNMKPRGWYNLEMPIFHVKDEYNNKIINEIKIIQKLTIDCLRSVKEQVKKAWFSSPKDMKGDISFIDLTFWQRSENIFFEVVQNIIVQIQKNDFLTHEQAKKWLNSIRKISISIFDEYALSALGTQKSVSGCIKARNGLIKDLYSNKRIKKFAEDFKITKENGEQYGIL</sequence>
<proteinExistence type="predicted"/>
<organism evidence="1">
    <name type="scientific">Proteus mirabilis</name>
    <dbReference type="NCBI Taxonomy" id="584"/>
    <lineage>
        <taxon>Bacteria</taxon>
        <taxon>Pseudomonadati</taxon>
        <taxon>Pseudomonadota</taxon>
        <taxon>Gammaproteobacteria</taxon>
        <taxon>Enterobacterales</taxon>
        <taxon>Morganellaceae</taxon>
        <taxon>Proteus</taxon>
    </lineage>
</organism>
<accession>A0A7D6A5N6</accession>
<evidence type="ECO:0000313" key="1">
    <source>
        <dbReference type="EMBL" id="QLJ17896.1"/>
    </source>
</evidence>
<reference evidence="1" key="1">
    <citation type="submission" date="2020-07" db="EMBL/GenBank/DDBJ databases">
        <title>Hypervirulent multi-drug resistant Proteus mirabilis strain with mosaic plasmid.</title>
        <authorList>
            <person name="Shelenkov A."/>
            <person name="Mikhaylova Y.V."/>
            <person name="Yanushevich Y.G."/>
            <person name="Petrova L."/>
            <person name="Fomina V."/>
            <person name="Zamyatin M."/>
            <person name="Shagin D."/>
        </authorList>
    </citation>
    <scope>NUCLEOTIDE SEQUENCE</scope>
    <source>
        <strain evidence="1">CriePir89</strain>
    </source>
</reference>
<dbReference type="CDD" id="cd09729">
    <property type="entry name" value="Cse1_I-E"/>
    <property type="match status" value="1"/>
</dbReference>
<gene>
    <name evidence="1" type="primary">casA</name>
    <name evidence="1" type="ORF">HZ283_12600</name>
</gene>
<dbReference type="Pfam" id="PF09481">
    <property type="entry name" value="CRISPR_Cse1"/>
    <property type="match status" value="1"/>
</dbReference>
<protein>
    <submittedName>
        <fullName evidence="1">Type I-E CRISPR-associated protein Cse1/CasA</fullName>
    </submittedName>
</protein>
<dbReference type="EMBL" id="CP059056">
    <property type="protein sequence ID" value="QLJ17896.1"/>
    <property type="molecule type" value="Genomic_DNA"/>
</dbReference>
<dbReference type="NCBIfam" id="TIGR02547">
    <property type="entry name" value="casA_cse1"/>
    <property type="match status" value="1"/>
</dbReference>